<sequence>MTSPAFSNSIMQHAYATIALLLFPYSGRFFTYLHSEYVVETISNFLPSEATDSFRLM</sequence>
<reference evidence="1" key="2">
    <citation type="journal article" date="2015" name="Data Brief">
        <title>Shoot transcriptome of the giant reed, Arundo donax.</title>
        <authorList>
            <person name="Barrero R.A."/>
            <person name="Guerrero F.D."/>
            <person name="Moolhuijzen P."/>
            <person name="Goolsby J.A."/>
            <person name="Tidwell J."/>
            <person name="Bellgard S.E."/>
            <person name="Bellgard M.I."/>
        </authorList>
    </citation>
    <scope>NUCLEOTIDE SEQUENCE</scope>
    <source>
        <tissue evidence="1">Shoot tissue taken approximately 20 cm above the soil surface</tissue>
    </source>
</reference>
<reference evidence="1" key="1">
    <citation type="submission" date="2014-09" db="EMBL/GenBank/DDBJ databases">
        <authorList>
            <person name="Magalhaes I.L.F."/>
            <person name="Oliveira U."/>
            <person name="Santos F.R."/>
            <person name="Vidigal T.H.D.A."/>
            <person name="Brescovit A.D."/>
            <person name="Santos A.J."/>
        </authorList>
    </citation>
    <scope>NUCLEOTIDE SEQUENCE</scope>
    <source>
        <tissue evidence="1">Shoot tissue taken approximately 20 cm above the soil surface</tissue>
    </source>
</reference>
<dbReference type="EMBL" id="GBRH01249483">
    <property type="protein sequence ID" value="JAD48412.1"/>
    <property type="molecule type" value="Transcribed_RNA"/>
</dbReference>
<accession>A0A0A9AMT9</accession>
<proteinExistence type="predicted"/>
<evidence type="ECO:0000313" key="1">
    <source>
        <dbReference type="EMBL" id="JAD48412.1"/>
    </source>
</evidence>
<name>A0A0A9AMT9_ARUDO</name>
<protein>
    <submittedName>
        <fullName evidence="1">Uncharacterized protein</fullName>
    </submittedName>
</protein>
<dbReference type="AlphaFoldDB" id="A0A0A9AMT9"/>
<organism evidence="1">
    <name type="scientific">Arundo donax</name>
    <name type="common">Giant reed</name>
    <name type="synonym">Donax arundinaceus</name>
    <dbReference type="NCBI Taxonomy" id="35708"/>
    <lineage>
        <taxon>Eukaryota</taxon>
        <taxon>Viridiplantae</taxon>
        <taxon>Streptophyta</taxon>
        <taxon>Embryophyta</taxon>
        <taxon>Tracheophyta</taxon>
        <taxon>Spermatophyta</taxon>
        <taxon>Magnoliopsida</taxon>
        <taxon>Liliopsida</taxon>
        <taxon>Poales</taxon>
        <taxon>Poaceae</taxon>
        <taxon>PACMAD clade</taxon>
        <taxon>Arundinoideae</taxon>
        <taxon>Arundineae</taxon>
        <taxon>Arundo</taxon>
    </lineage>
</organism>